<dbReference type="Gene3D" id="1.25.40.10">
    <property type="entry name" value="Tetratricopeptide repeat domain"/>
    <property type="match status" value="2"/>
</dbReference>
<dbReference type="Pfam" id="PF13424">
    <property type="entry name" value="TPR_12"/>
    <property type="match status" value="1"/>
</dbReference>
<sequence>MEGCFSCFYYNAKKEVSCLERRKKQILDKIACLQRDIVYAEEDQEKHERLIARHQALRRSLRTELRELAENVDELHQSHDNLSSQVQESKLQLEEIGAARDRLKDQVAAEALELQVVEVECKRASLDLESAREEKEQVEAQVMRQREENDALRAEYERASMEAATIRAKMMAAKEETDEATKAISRSGRQMKEVGDKPAGNPTRPSSTKALKDLIEGLGTLTSAPPKVLTIDANHERLTRVLVTGPPEVVKVPVPSAPGRADLLSPRARSRCSPDSSTPVHGSKTPRTPSMMPKFRGKSLSPPFRSGSGVRSPTPVTARSPTPTSGPPGTRSASEGPPSAGEDAVSQARRCLREIEKQHGFKSKQAMNACTELALQLEEFTPATKEAGQLLRRAFEGSIEMFGKDDLQTLTTVNNLAVYLDNIGEKEEALGLYRWARDGRLKQLGPSHPYTLDSTYNLACFLLYDNQLAEAWQAFTEARDGCVECFGWNHQGTLDCTERMVDILEAEGKLDEAVQLCKELLSRSQDMQHSKDNPQKMRALVTLGSLLAAAGRMSEAEPCFRQAVEECSRTFGADDPYTIDAIFNLAVSLEDQGKLSEAEKHYKAAADGRTRAFGTDHVDTLHAEQALMMCRSAIQGQ</sequence>
<reference evidence="2 3" key="1">
    <citation type="submission" date="2024-02" db="EMBL/GenBank/DDBJ databases">
        <authorList>
            <person name="Chen Y."/>
            <person name="Shah S."/>
            <person name="Dougan E. K."/>
            <person name="Thang M."/>
            <person name="Chan C."/>
        </authorList>
    </citation>
    <scope>NUCLEOTIDE SEQUENCE [LARGE SCALE GENOMIC DNA]</scope>
</reference>
<dbReference type="PANTHER" id="PTHR46082:SF6">
    <property type="entry name" value="AAA+ ATPASE DOMAIN-CONTAINING PROTEIN-RELATED"/>
    <property type="match status" value="1"/>
</dbReference>
<feature type="region of interest" description="Disordered" evidence="1">
    <location>
        <begin position="249"/>
        <end position="347"/>
    </location>
</feature>
<dbReference type="InterPro" id="IPR053137">
    <property type="entry name" value="NLR-like"/>
</dbReference>
<dbReference type="PANTHER" id="PTHR46082">
    <property type="entry name" value="ATP/GTP-BINDING PROTEIN-RELATED"/>
    <property type="match status" value="1"/>
</dbReference>
<name>A0ABP0I484_9DINO</name>
<feature type="compositionally biased region" description="Polar residues" evidence="1">
    <location>
        <begin position="273"/>
        <end position="288"/>
    </location>
</feature>
<evidence type="ECO:0000256" key="1">
    <source>
        <dbReference type="SAM" id="MobiDB-lite"/>
    </source>
</evidence>
<proteinExistence type="predicted"/>
<accession>A0ABP0I484</accession>
<dbReference type="Proteomes" id="UP001642484">
    <property type="component" value="Unassembled WGS sequence"/>
</dbReference>
<dbReference type="SUPFAM" id="SSF48452">
    <property type="entry name" value="TPR-like"/>
    <property type="match status" value="1"/>
</dbReference>
<dbReference type="InterPro" id="IPR011990">
    <property type="entry name" value="TPR-like_helical_dom_sf"/>
</dbReference>
<comment type="caution">
    <text evidence="2">The sequence shown here is derived from an EMBL/GenBank/DDBJ whole genome shotgun (WGS) entry which is preliminary data.</text>
</comment>
<evidence type="ECO:0000313" key="3">
    <source>
        <dbReference type="Proteomes" id="UP001642484"/>
    </source>
</evidence>
<protein>
    <recommendedName>
        <fullName evidence="4">Kinesin light chain</fullName>
    </recommendedName>
</protein>
<feature type="compositionally biased region" description="Low complexity" evidence="1">
    <location>
        <begin position="317"/>
        <end position="334"/>
    </location>
</feature>
<organism evidence="2 3">
    <name type="scientific">Durusdinium trenchii</name>
    <dbReference type="NCBI Taxonomy" id="1381693"/>
    <lineage>
        <taxon>Eukaryota</taxon>
        <taxon>Sar</taxon>
        <taxon>Alveolata</taxon>
        <taxon>Dinophyceae</taxon>
        <taxon>Suessiales</taxon>
        <taxon>Symbiodiniaceae</taxon>
        <taxon>Durusdinium</taxon>
    </lineage>
</organism>
<feature type="compositionally biased region" description="Basic and acidic residues" evidence="1">
    <location>
        <begin position="172"/>
        <end position="181"/>
    </location>
</feature>
<feature type="region of interest" description="Disordered" evidence="1">
    <location>
        <begin position="172"/>
        <end position="208"/>
    </location>
</feature>
<evidence type="ECO:0008006" key="4">
    <source>
        <dbReference type="Google" id="ProtNLM"/>
    </source>
</evidence>
<dbReference type="EMBL" id="CAXAMN010001781">
    <property type="protein sequence ID" value="CAK8996244.1"/>
    <property type="molecule type" value="Genomic_DNA"/>
</dbReference>
<keyword evidence="3" id="KW-1185">Reference proteome</keyword>
<dbReference type="Pfam" id="PF13374">
    <property type="entry name" value="TPR_10"/>
    <property type="match status" value="1"/>
</dbReference>
<gene>
    <name evidence="2" type="ORF">CCMP2556_LOCUS4371</name>
</gene>
<evidence type="ECO:0000313" key="2">
    <source>
        <dbReference type="EMBL" id="CAK8996244.1"/>
    </source>
</evidence>